<evidence type="ECO:0000313" key="1">
    <source>
        <dbReference type="EMBL" id="OWR55160.1"/>
    </source>
</evidence>
<keyword evidence="2" id="KW-1185">Reference proteome</keyword>
<proteinExistence type="predicted"/>
<accession>A0A212FN92</accession>
<dbReference type="EMBL" id="AGBW02007328">
    <property type="protein sequence ID" value="OWR55160.1"/>
    <property type="molecule type" value="Genomic_DNA"/>
</dbReference>
<organism evidence="1 2">
    <name type="scientific">Danaus plexippus plexippus</name>
    <dbReference type="NCBI Taxonomy" id="278856"/>
    <lineage>
        <taxon>Eukaryota</taxon>
        <taxon>Metazoa</taxon>
        <taxon>Ecdysozoa</taxon>
        <taxon>Arthropoda</taxon>
        <taxon>Hexapoda</taxon>
        <taxon>Insecta</taxon>
        <taxon>Pterygota</taxon>
        <taxon>Neoptera</taxon>
        <taxon>Endopterygota</taxon>
        <taxon>Lepidoptera</taxon>
        <taxon>Glossata</taxon>
        <taxon>Ditrysia</taxon>
        <taxon>Papilionoidea</taxon>
        <taxon>Nymphalidae</taxon>
        <taxon>Danainae</taxon>
        <taxon>Danaini</taxon>
        <taxon>Danaina</taxon>
        <taxon>Danaus</taxon>
        <taxon>Danaus</taxon>
    </lineage>
</organism>
<feature type="non-terminal residue" evidence="1">
    <location>
        <position position="37"/>
    </location>
</feature>
<dbReference type="InParanoid" id="A0A212FN92"/>
<protein>
    <submittedName>
        <fullName evidence="1">Fatty-acyl CoA reductase 2</fullName>
    </submittedName>
</protein>
<comment type="caution">
    <text evidence="1">The sequence shown here is derived from an EMBL/GenBank/DDBJ whole genome shotgun (WGS) entry which is preliminary data.</text>
</comment>
<name>A0A212FN92_DANPL</name>
<dbReference type="AlphaFoldDB" id="A0A212FN92"/>
<dbReference type="Proteomes" id="UP000007151">
    <property type="component" value="Unassembled WGS sequence"/>
</dbReference>
<reference evidence="1 2" key="1">
    <citation type="journal article" date="2011" name="Cell">
        <title>The monarch butterfly genome yields insights into long-distance migration.</title>
        <authorList>
            <person name="Zhan S."/>
            <person name="Merlin C."/>
            <person name="Boore J.L."/>
            <person name="Reppert S.M."/>
        </authorList>
    </citation>
    <scope>NUCLEOTIDE SEQUENCE [LARGE SCALE GENOMIC DNA]</scope>
    <source>
        <strain evidence="1">F-2</strain>
    </source>
</reference>
<evidence type="ECO:0000313" key="2">
    <source>
        <dbReference type="Proteomes" id="UP000007151"/>
    </source>
</evidence>
<sequence length="37" mass="4015">MYSAAIYRFISTYEEPVRGWTDSVYGPTGLVVGIGTG</sequence>
<gene>
    <name evidence="1" type="ORF">KGM_200664A</name>
</gene>
<dbReference type="KEGG" id="dpl:KGM_200664A"/>